<proteinExistence type="predicted"/>
<gene>
    <name evidence="1" type="ORF">A245_20141</name>
</gene>
<dbReference type="EMBL" id="AOKF01001708">
    <property type="protein sequence ID" value="EPN57966.1"/>
    <property type="molecule type" value="Genomic_DNA"/>
</dbReference>
<feature type="non-terminal residue" evidence="1">
    <location>
        <position position="31"/>
    </location>
</feature>
<protein>
    <submittedName>
        <fullName evidence="1">Peptidase, M20/M25/M40 family protein</fullName>
    </submittedName>
</protein>
<dbReference type="AlphaFoldDB" id="A0A656JW35"/>
<accession>A0A656JW35</accession>
<evidence type="ECO:0000313" key="2">
    <source>
        <dbReference type="Proteomes" id="UP000018849"/>
    </source>
</evidence>
<sequence length="31" mass="3377">MSSRSHAIENATEQFDNGTFFALLGDSVAYP</sequence>
<dbReference type="Proteomes" id="UP000018849">
    <property type="component" value="Unassembled WGS sequence"/>
</dbReference>
<organism evidence="1 2">
    <name type="scientific">Pseudomonas syringae pv. actinidiae ICMP 19096</name>
    <dbReference type="NCBI Taxonomy" id="1194405"/>
    <lineage>
        <taxon>Bacteria</taxon>
        <taxon>Pseudomonadati</taxon>
        <taxon>Pseudomonadota</taxon>
        <taxon>Gammaproteobacteria</taxon>
        <taxon>Pseudomonadales</taxon>
        <taxon>Pseudomonadaceae</taxon>
        <taxon>Pseudomonas</taxon>
        <taxon>Pseudomonas syringae</taxon>
    </lineage>
</organism>
<evidence type="ECO:0000313" key="1">
    <source>
        <dbReference type="EMBL" id="EPN57966.1"/>
    </source>
</evidence>
<name>A0A656JW35_PSESF</name>
<reference evidence="1 2" key="1">
    <citation type="journal article" date="2013" name="PLoS Pathog.">
        <title>Genomic analysis of the Kiwifruit pathogen Pseudomonas syringae pv. actinidiae provides insight into the origins of an emergent plant disease.</title>
        <authorList>
            <person name="McCann H.C."/>
            <person name="Rikkerink E.H."/>
            <person name="Bertels F."/>
            <person name="Fiers M."/>
            <person name="Lu A."/>
            <person name="Rees-George J."/>
            <person name="Andersen M.T."/>
            <person name="Gleave A.P."/>
            <person name="Haubold B."/>
            <person name="Wohlers M.W."/>
            <person name="Guttman D.S."/>
            <person name="Wang P.W."/>
            <person name="Straub C."/>
            <person name="Vanneste J.L."/>
            <person name="Rainey P.B."/>
            <person name="Templeton M.D."/>
        </authorList>
    </citation>
    <scope>NUCLEOTIDE SEQUENCE [LARGE SCALE GENOMIC DNA]</scope>
    <source>
        <strain evidence="1 2">ICMP 19096</strain>
    </source>
</reference>
<comment type="caution">
    <text evidence="1">The sequence shown here is derived from an EMBL/GenBank/DDBJ whole genome shotgun (WGS) entry which is preliminary data.</text>
</comment>